<evidence type="ECO:0000313" key="1">
    <source>
        <dbReference type="EMBL" id="MZL35236.1"/>
    </source>
</evidence>
<dbReference type="EMBL" id="WWVQ01000081">
    <property type="protein sequence ID" value="MZL35236.1"/>
    <property type="molecule type" value="Genomic_DNA"/>
</dbReference>
<protein>
    <submittedName>
        <fullName evidence="1">Uncharacterized protein</fullName>
    </submittedName>
</protein>
<organism evidence="1 2">
    <name type="scientific">Blautia wexlerae</name>
    <dbReference type="NCBI Taxonomy" id="418240"/>
    <lineage>
        <taxon>Bacteria</taxon>
        <taxon>Bacillati</taxon>
        <taxon>Bacillota</taxon>
        <taxon>Clostridia</taxon>
        <taxon>Lachnospirales</taxon>
        <taxon>Lachnospiraceae</taxon>
        <taxon>Blautia</taxon>
    </lineage>
</organism>
<sequence length="122" mass="14700">MKTCCLVWEIPVIEGEHYNPIMNVIYMQKAKKFLNQLNRYFQDENMDWKCVLDRSACTYKEIFSSENQAVIFAPEAKTRQWLYKKEIQDESIPKYYLDFAEYNEGKLDKIAIFFMNLKNDIQ</sequence>
<comment type="caution">
    <text evidence="1">The sequence shown here is derived from an EMBL/GenBank/DDBJ whole genome shotgun (WGS) entry which is preliminary data.</text>
</comment>
<dbReference type="RefSeq" id="WP_161234345.1">
    <property type="nucleotide sequence ID" value="NZ_JAQLHP010000001.1"/>
</dbReference>
<accession>A0A6L8T6V2</accession>
<dbReference type="AlphaFoldDB" id="A0A6L8T6V2"/>
<gene>
    <name evidence="1" type="ORF">GT728_19170</name>
</gene>
<reference evidence="1 2" key="1">
    <citation type="journal article" date="2019" name="Nat. Med.">
        <title>A library of human gut bacterial isolates paired with longitudinal multiomics data enables mechanistic microbiome research.</title>
        <authorList>
            <person name="Poyet M."/>
            <person name="Groussin M."/>
            <person name="Gibbons S.M."/>
            <person name="Avila-Pacheco J."/>
            <person name="Jiang X."/>
            <person name="Kearney S.M."/>
            <person name="Perrotta A.R."/>
            <person name="Berdy B."/>
            <person name="Zhao S."/>
            <person name="Lieberman T.D."/>
            <person name="Swanson P.K."/>
            <person name="Smith M."/>
            <person name="Roesemann S."/>
            <person name="Alexander J.E."/>
            <person name="Rich S.A."/>
            <person name="Livny J."/>
            <person name="Vlamakis H."/>
            <person name="Clish C."/>
            <person name="Bullock K."/>
            <person name="Deik A."/>
            <person name="Scott J."/>
            <person name="Pierce K.A."/>
            <person name="Xavier R.J."/>
            <person name="Alm E.J."/>
        </authorList>
    </citation>
    <scope>NUCLEOTIDE SEQUENCE [LARGE SCALE GENOMIC DNA]</scope>
    <source>
        <strain evidence="1 2">BIOML-A1</strain>
    </source>
</reference>
<name>A0A6L8T6V2_9FIRM</name>
<proteinExistence type="predicted"/>
<evidence type="ECO:0000313" key="2">
    <source>
        <dbReference type="Proteomes" id="UP000477285"/>
    </source>
</evidence>
<dbReference type="Proteomes" id="UP000477285">
    <property type="component" value="Unassembled WGS sequence"/>
</dbReference>